<dbReference type="WBParaSite" id="nRc.2.0.1.t34535-RA">
    <property type="protein sequence ID" value="nRc.2.0.1.t34535-RA"/>
    <property type="gene ID" value="nRc.2.0.1.g34535"/>
</dbReference>
<accession>A0A915K8M6</accession>
<protein>
    <submittedName>
        <fullName evidence="2">Uncharacterized protein</fullName>
    </submittedName>
</protein>
<sequence length="87" mass="10204">MFEYTSQEILEQHDHRGVQQDIHQLEENIENVVSGHTRHSGWRLSFLLRISPTSLLAELVVNLGCLHLNDEDITYRIKVYFTLQQSL</sequence>
<dbReference type="AlphaFoldDB" id="A0A915K8M6"/>
<proteinExistence type="predicted"/>
<name>A0A915K8M6_ROMCU</name>
<dbReference type="Proteomes" id="UP000887565">
    <property type="component" value="Unplaced"/>
</dbReference>
<evidence type="ECO:0000313" key="2">
    <source>
        <dbReference type="WBParaSite" id="nRc.2.0.1.t34535-RA"/>
    </source>
</evidence>
<reference evidence="2" key="1">
    <citation type="submission" date="2022-11" db="UniProtKB">
        <authorList>
            <consortium name="WormBaseParasite"/>
        </authorList>
    </citation>
    <scope>IDENTIFICATION</scope>
</reference>
<keyword evidence="1" id="KW-1185">Reference proteome</keyword>
<organism evidence="1 2">
    <name type="scientific">Romanomermis culicivorax</name>
    <name type="common">Nematode worm</name>
    <dbReference type="NCBI Taxonomy" id="13658"/>
    <lineage>
        <taxon>Eukaryota</taxon>
        <taxon>Metazoa</taxon>
        <taxon>Ecdysozoa</taxon>
        <taxon>Nematoda</taxon>
        <taxon>Enoplea</taxon>
        <taxon>Dorylaimia</taxon>
        <taxon>Mermithida</taxon>
        <taxon>Mermithoidea</taxon>
        <taxon>Mermithidae</taxon>
        <taxon>Romanomermis</taxon>
    </lineage>
</organism>
<evidence type="ECO:0000313" key="1">
    <source>
        <dbReference type="Proteomes" id="UP000887565"/>
    </source>
</evidence>